<protein>
    <submittedName>
        <fullName evidence="1">Uncharacterized protein</fullName>
    </submittedName>
</protein>
<organism evidence="1 2">
    <name type="scientific">Candidatus Falkowbacteria bacterium GW2011_GWF2_39_8</name>
    <dbReference type="NCBI Taxonomy" id="1618642"/>
    <lineage>
        <taxon>Bacteria</taxon>
        <taxon>Candidatus Falkowiibacteriota</taxon>
    </lineage>
</organism>
<dbReference type="EMBL" id="LBXO01000010">
    <property type="protein sequence ID" value="KKR33344.1"/>
    <property type="molecule type" value="Genomic_DNA"/>
</dbReference>
<dbReference type="AlphaFoldDB" id="A0A0G0PYW5"/>
<evidence type="ECO:0000313" key="1">
    <source>
        <dbReference type="EMBL" id="KKR33344.1"/>
    </source>
</evidence>
<gene>
    <name evidence="1" type="ORF">UT64_C0010G0018</name>
</gene>
<accession>A0A0G0PYW5</accession>
<proteinExistence type="predicted"/>
<sequence length="103" mass="11783">MIDHSNLVVKIKEGERISGLPPELEVLYLGKTNDGLFIIHAQGEQEHIFLGMKDEIKMTAFKKIRQAMTTIYLTPYQFVVFSGRPALNLYRGHILTQLEPIRA</sequence>
<evidence type="ECO:0000313" key="2">
    <source>
        <dbReference type="Proteomes" id="UP000034137"/>
    </source>
</evidence>
<comment type="caution">
    <text evidence="1">The sequence shown here is derived from an EMBL/GenBank/DDBJ whole genome shotgun (WGS) entry which is preliminary data.</text>
</comment>
<name>A0A0G0PYW5_9BACT</name>
<reference evidence="1 2" key="1">
    <citation type="journal article" date="2015" name="Nature">
        <title>rRNA introns, odd ribosomes, and small enigmatic genomes across a large radiation of phyla.</title>
        <authorList>
            <person name="Brown C.T."/>
            <person name="Hug L.A."/>
            <person name="Thomas B.C."/>
            <person name="Sharon I."/>
            <person name="Castelle C.J."/>
            <person name="Singh A."/>
            <person name="Wilkins M.J."/>
            <person name="Williams K.H."/>
            <person name="Banfield J.F."/>
        </authorList>
    </citation>
    <scope>NUCLEOTIDE SEQUENCE [LARGE SCALE GENOMIC DNA]</scope>
</reference>
<dbReference type="Proteomes" id="UP000034137">
    <property type="component" value="Unassembled WGS sequence"/>
</dbReference>